<dbReference type="InterPro" id="IPR036390">
    <property type="entry name" value="WH_DNA-bd_sf"/>
</dbReference>
<sequence>MEDNLTSAVDKNTIQLVSQFFKAISDPTRISIVFLLHDRELSVGDIATALDMNQSAISHQLSTLKAKRLVKPRRSGKTVYYSLDDDHVLKILDQVITHTREEC</sequence>
<dbReference type="Gene3D" id="1.10.10.10">
    <property type="entry name" value="Winged helix-like DNA-binding domain superfamily/Winged helix DNA-binding domain"/>
    <property type="match status" value="1"/>
</dbReference>
<dbReference type="Proteomes" id="UP000199589">
    <property type="component" value="Unassembled WGS sequence"/>
</dbReference>
<accession>A0A1I3XDY0</accession>
<dbReference type="PANTHER" id="PTHR43132:SF6">
    <property type="entry name" value="HTH-TYPE TRANSCRIPTIONAL REPRESSOR CZRA"/>
    <property type="match status" value="1"/>
</dbReference>
<dbReference type="GO" id="GO:0003677">
    <property type="term" value="F:DNA binding"/>
    <property type="evidence" value="ECO:0007669"/>
    <property type="project" value="UniProtKB-KW"/>
</dbReference>
<dbReference type="SMART" id="SM00418">
    <property type="entry name" value="HTH_ARSR"/>
    <property type="match status" value="1"/>
</dbReference>
<dbReference type="InterPro" id="IPR051011">
    <property type="entry name" value="Metal_resp_trans_reg"/>
</dbReference>
<evidence type="ECO:0000256" key="2">
    <source>
        <dbReference type="ARBA" id="ARBA00023125"/>
    </source>
</evidence>
<evidence type="ECO:0000313" key="6">
    <source>
        <dbReference type="Proteomes" id="UP000199589"/>
    </source>
</evidence>
<dbReference type="InterPro" id="IPR036388">
    <property type="entry name" value="WH-like_DNA-bd_sf"/>
</dbReference>
<dbReference type="NCBIfam" id="NF033788">
    <property type="entry name" value="HTH_metalloreg"/>
    <property type="match status" value="1"/>
</dbReference>
<evidence type="ECO:0000313" key="5">
    <source>
        <dbReference type="EMBL" id="SFK17251.1"/>
    </source>
</evidence>
<dbReference type="GO" id="GO:0003700">
    <property type="term" value="F:DNA-binding transcription factor activity"/>
    <property type="evidence" value="ECO:0007669"/>
    <property type="project" value="InterPro"/>
</dbReference>
<keyword evidence="2 5" id="KW-0238">DNA-binding</keyword>
<proteinExistence type="predicted"/>
<dbReference type="AlphaFoldDB" id="A0A1I3XDY0"/>
<protein>
    <submittedName>
        <fullName evidence="5">DNA-binding transcriptional regulator, ArsR family</fullName>
    </submittedName>
</protein>
<dbReference type="InterPro" id="IPR011991">
    <property type="entry name" value="ArsR-like_HTH"/>
</dbReference>
<name>A0A1I3XDY0_9LACT</name>
<organism evidence="5 6">
    <name type="scientific">Marinilactibacillus piezotolerans</name>
    <dbReference type="NCBI Taxonomy" id="258723"/>
    <lineage>
        <taxon>Bacteria</taxon>
        <taxon>Bacillati</taxon>
        <taxon>Bacillota</taxon>
        <taxon>Bacilli</taxon>
        <taxon>Lactobacillales</taxon>
        <taxon>Carnobacteriaceae</taxon>
        <taxon>Marinilactibacillus</taxon>
    </lineage>
</organism>
<evidence type="ECO:0000259" key="4">
    <source>
        <dbReference type="PROSITE" id="PS50987"/>
    </source>
</evidence>
<dbReference type="EMBL" id="FOSJ01000013">
    <property type="protein sequence ID" value="SFK17251.1"/>
    <property type="molecule type" value="Genomic_DNA"/>
</dbReference>
<reference evidence="6" key="1">
    <citation type="submission" date="2016-10" db="EMBL/GenBank/DDBJ databases">
        <authorList>
            <person name="Varghese N."/>
            <person name="Submissions S."/>
        </authorList>
    </citation>
    <scope>NUCLEOTIDE SEQUENCE [LARGE SCALE GENOMIC DNA]</scope>
    <source>
        <strain evidence="6">DSM 16108</strain>
    </source>
</reference>
<dbReference type="SUPFAM" id="SSF46785">
    <property type="entry name" value="Winged helix' DNA-binding domain"/>
    <property type="match status" value="1"/>
</dbReference>
<dbReference type="Pfam" id="PF01022">
    <property type="entry name" value="HTH_5"/>
    <property type="match status" value="1"/>
</dbReference>
<dbReference type="OrthoDB" id="9794330at2"/>
<dbReference type="CDD" id="cd00090">
    <property type="entry name" value="HTH_ARSR"/>
    <property type="match status" value="1"/>
</dbReference>
<dbReference type="PANTHER" id="PTHR43132">
    <property type="entry name" value="ARSENICAL RESISTANCE OPERON REPRESSOR ARSR-RELATED"/>
    <property type="match status" value="1"/>
</dbReference>
<dbReference type="InterPro" id="IPR001845">
    <property type="entry name" value="HTH_ArsR_DNA-bd_dom"/>
</dbReference>
<keyword evidence="6" id="KW-1185">Reference proteome</keyword>
<feature type="domain" description="HTH arsR-type" evidence="4">
    <location>
        <begin position="9"/>
        <end position="103"/>
    </location>
</feature>
<gene>
    <name evidence="5" type="ORF">SAMN04488569_101351</name>
</gene>
<dbReference type="PRINTS" id="PR00778">
    <property type="entry name" value="HTHARSR"/>
</dbReference>
<evidence type="ECO:0000256" key="3">
    <source>
        <dbReference type="ARBA" id="ARBA00023163"/>
    </source>
</evidence>
<keyword evidence="1" id="KW-0805">Transcription regulation</keyword>
<keyword evidence="3" id="KW-0804">Transcription</keyword>
<dbReference type="RefSeq" id="WP_072695267.1">
    <property type="nucleotide sequence ID" value="NZ_FOSJ01000013.1"/>
</dbReference>
<evidence type="ECO:0000256" key="1">
    <source>
        <dbReference type="ARBA" id="ARBA00023015"/>
    </source>
</evidence>
<dbReference type="PROSITE" id="PS50987">
    <property type="entry name" value="HTH_ARSR_2"/>
    <property type="match status" value="1"/>
</dbReference>